<protein>
    <submittedName>
        <fullName evidence="2">Uncharacterized protein</fullName>
    </submittedName>
</protein>
<feature type="transmembrane region" description="Helical" evidence="1">
    <location>
        <begin position="46"/>
        <end position="63"/>
    </location>
</feature>
<feature type="transmembrane region" description="Helical" evidence="1">
    <location>
        <begin position="7"/>
        <end position="26"/>
    </location>
</feature>
<dbReference type="RefSeq" id="WP_080806205.1">
    <property type="nucleotide sequence ID" value="NZ_CP021983.2"/>
</dbReference>
<dbReference type="STRING" id="1641165.XM38_04380"/>
<feature type="transmembrane region" description="Helical" evidence="1">
    <location>
        <begin position="95"/>
        <end position="114"/>
    </location>
</feature>
<feature type="transmembrane region" description="Helical" evidence="1">
    <location>
        <begin position="135"/>
        <end position="156"/>
    </location>
</feature>
<gene>
    <name evidence="2" type="ORF">XM38_011120</name>
</gene>
<feature type="transmembrane region" description="Helical" evidence="1">
    <location>
        <begin position="202"/>
        <end position="219"/>
    </location>
</feature>
<keyword evidence="1" id="KW-1133">Transmembrane helix</keyword>
<organism evidence="2 3">
    <name type="scientific">Halomicronema hongdechloris C2206</name>
    <dbReference type="NCBI Taxonomy" id="1641165"/>
    <lineage>
        <taxon>Bacteria</taxon>
        <taxon>Bacillati</taxon>
        <taxon>Cyanobacteriota</taxon>
        <taxon>Cyanophyceae</taxon>
        <taxon>Nodosilineales</taxon>
        <taxon>Nodosilineaceae</taxon>
        <taxon>Halomicronema</taxon>
    </lineage>
</organism>
<keyword evidence="1" id="KW-0472">Membrane</keyword>
<dbReference type="AlphaFoldDB" id="A0A1Z3HIN3"/>
<keyword evidence="1" id="KW-0812">Transmembrane</keyword>
<dbReference type="KEGG" id="hhg:XM38_011120"/>
<dbReference type="EMBL" id="CP021983">
    <property type="protein sequence ID" value="ASC70182.1"/>
    <property type="molecule type" value="Genomic_DNA"/>
</dbReference>
<sequence length="234" mass="26954">MRAATRLQNLLIPALFIAAFLIIYITSIEVTLNRGDNQFVNRAWSWSQYGIGLWAFLVFLWKINKVKQHYIWVGLLYAAINLLASYQVWGILPLGIWSQTTIIFLCFVATCLLTQNRRRVRSSLVAFSLQKLIRSALIGVALSLPFAIINILLWQMSRLSSVMSWQSPLHAANRSLIAGISEEIIFRFFILSFFLQSLRKTLPRRWLVMIAFFFGIVPLRNRRTTLTELISGLD</sequence>
<evidence type="ECO:0000256" key="1">
    <source>
        <dbReference type="SAM" id="Phobius"/>
    </source>
</evidence>
<accession>A0A1Z3HIN3</accession>
<name>A0A1Z3HIN3_9CYAN</name>
<keyword evidence="3" id="KW-1185">Reference proteome</keyword>
<evidence type="ECO:0000313" key="2">
    <source>
        <dbReference type="EMBL" id="ASC70182.1"/>
    </source>
</evidence>
<reference evidence="2 3" key="1">
    <citation type="journal article" date="2016" name="Biochim. Biophys. Acta">
        <title>Characterization of red-shifted phycobilisomes isolated from the chlorophyll f-containing cyanobacterium Halomicronema hongdechloris.</title>
        <authorList>
            <person name="Li Y."/>
            <person name="Lin Y."/>
            <person name="Garvey C.J."/>
            <person name="Birch D."/>
            <person name="Corkery R.W."/>
            <person name="Loughlin P.C."/>
            <person name="Scheer H."/>
            <person name="Willows R.D."/>
            <person name="Chen M."/>
        </authorList>
    </citation>
    <scope>NUCLEOTIDE SEQUENCE [LARGE SCALE GENOMIC DNA]</scope>
    <source>
        <strain evidence="2 3">C2206</strain>
    </source>
</reference>
<proteinExistence type="predicted"/>
<dbReference type="Proteomes" id="UP000191901">
    <property type="component" value="Chromosome"/>
</dbReference>
<evidence type="ECO:0000313" key="3">
    <source>
        <dbReference type="Proteomes" id="UP000191901"/>
    </source>
</evidence>
<feature type="transmembrane region" description="Helical" evidence="1">
    <location>
        <begin position="70"/>
        <end position="89"/>
    </location>
</feature>